<accession>A0A4Y2HI77</accession>
<dbReference type="Gene3D" id="3.30.420.10">
    <property type="entry name" value="Ribonuclease H-like superfamily/Ribonuclease H"/>
    <property type="match status" value="1"/>
</dbReference>
<dbReference type="PANTHER" id="PTHR46060">
    <property type="entry name" value="MARINER MOS1 TRANSPOSASE-LIKE PROTEIN"/>
    <property type="match status" value="1"/>
</dbReference>
<dbReference type="Proteomes" id="UP000499080">
    <property type="component" value="Unassembled WGS sequence"/>
</dbReference>
<keyword evidence="2" id="KW-1185">Reference proteome</keyword>
<protein>
    <recommendedName>
        <fullName evidence="3">Histone-lysine N-methyltransferase SETMAR</fullName>
    </recommendedName>
</protein>
<evidence type="ECO:0008006" key="3">
    <source>
        <dbReference type="Google" id="ProtNLM"/>
    </source>
</evidence>
<dbReference type="GO" id="GO:0003676">
    <property type="term" value="F:nucleic acid binding"/>
    <property type="evidence" value="ECO:0007669"/>
    <property type="project" value="InterPro"/>
</dbReference>
<name>A0A4Y2HI77_ARAVE</name>
<gene>
    <name evidence="1" type="ORF">AVEN_66134_1</name>
</gene>
<dbReference type="InterPro" id="IPR052709">
    <property type="entry name" value="Transposase-MT_Hybrid"/>
</dbReference>
<sequence length="128" mass="14624">MINAAVSCQNLRRLPRAILTSGAALSHDNARLNCAVVTQQLLEQFKWDVSDHPAYSYDISTSNFPLFFEFRNWLGGQSFQKNKEIQSSVKDHLTLLTKTFLETGIESLVHRHDKYLIFTAITTKNNHV</sequence>
<dbReference type="EMBL" id="BGPR01001952">
    <property type="protein sequence ID" value="GBM64948.1"/>
    <property type="molecule type" value="Genomic_DNA"/>
</dbReference>
<evidence type="ECO:0000313" key="1">
    <source>
        <dbReference type="EMBL" id="GBM64948.1"/>
    </source>
</evidence>
<dbReference type="AlphaFoldDB" id="A0A4Y2HI77"/>
<reference evidence="1 2" key="1">
    <citation type="journal article" date="2019" name="Sci. Rep.">
        <title>Orb-weaving spider Araneus ventricosus genome elucidates the spidroin gene catalogue.</title>
        <authorList>
            <person name="Kono N."/>
            <person name="Nakamura H."/>
            <person name="Ohtoshi R."/>
            <person name="Moran D.A.P."/>
            <person name="Shinohara A."/>
            <person name="Yoshida Y."/>
            <person name="Fujiwara M."/>
            <person name="Mori M."/>
            <person name="Tomita M."/>
            <person name="Arakawa K."/>
        </authorList>
    </citation>
    <scope>NUCLEOTIDE SEQUENCE [LARGE SCALE GENOMIC DNA]</scope>
</reference>
<dbReference type="InterPro" id="IPR036397">
    <property type="entry name" value="RNaseH_sf"/>
</dbReference>
<comment type="caution">
    <text evidence="1">The sequence shown here is derived from an EMBL/GenBank/DDBJ whole genome shotgun (WGS) entry which is preliminary data.</text>
</comment>
<evidence type="ECO:0000313" key="2">
    <source>
        <dbReference type="Proteomes" id="UP000499080"/>
    </source>
</evidence>
<dbReference type="PANTHER" id="PTHR46060:SF3">
    <property type="entry name" value="PROTEIN GVQW3"/>
    <property type="match status" value="1"/>
</dbReference>
<organism evidence="1 2">
    <name type="scientific">Araneus ventricosus</name>
    <name type="common">Orbweaver spider</name>
    <name type="synonym">Epeira ventricosa</name>
    <dbReference type="NCBI Taxonomy" id="182803"/>
    <lineage>
        <taxon>Eukaryota</taxon>
        <taxon>Metazoa</taxon>
        <taxon>Ecdysozoa</taxon>
        <taxon>Arthropoda</taxon>
        <taxon>Chelicerata</taxon>
        <taxon>Arachnida</taxon>
        <taxon>Araneae</taxon>
        <taxon>Araneomorphae</taxon>
        <taxon>Entelegynae</taxon>
        <taxon>Araneoidea</taxon>
        <taxon>Araneidae</taxon>
        <taxon>Araneus</taxon>
    </lineage>
</organism>
<proteinExistence type="predicted"/>